<dbReference type="InterPro" id="IPR005894">
    <property type="entry name" value="DrrA"/>
</dbReference>
<comment type="caution">
    <text evidence="11">The sequence shown here is derived from an EMBL/GenBank/DDBJ whole genome shotgun (WGS) entry which is preliminary data.</text>
</comment>
<comment type="similarity">
    <text evidence="9">Belongs to the ABC transporter superfamily. Drug exporter-1 (DrugE1) (TC 3.A.1.105) family.</text>
</comment>
<evidence type="ECO:0000256" key="8">
    <source>
        <dbReference type="ARBA" id="ARBA00023251"/>
    </source>
</evidence>
<evidence type="ECO:0000256" key="1">
    <source>
        <dbReference type="ARBA" id="ARBA00004413"/>
    </source>
</evidence>
<feature type="domain" description="ABC transporter" evidence="10">
    <location>
        <begin position="9"/>
        <end position="239"/>
    </location>
</feature>
<keyword evidence="5 11" id="KW-0067">ATP-binding</keyword>
<dbReference type="GO" id="GO:0043215">
    <property type="term" value="P:daunorubicin transport"/>
    <property type="evidence" value="ECO:0007669"/>
    <property type="project" value="InterPro"/>
</dbReference>
<evidence type="ECO:0000259" key="10">
    <source>
        <dbReference type="PROSITE" id="PS50893"/>
    </source>
</evidence>
<dbReference type="Proteomes" id="UP000292346">
    <property type="component" value="Unassembled WGS sequence"/>
</dbReference>
<comment type="subcellular location">
    <subcellularLocation>
        <location evidence="1">Cell membrane</location>
        <topology evidence="1">Peripheral membrane protein</topology>
        <orientation evidence="1">Cytoplasmic side</orientation>
    </subcellularLocation>
</comment>
<dbReference type="Pfam" id="PF00005">
    <property type="entry name" value="ABC_tran"/>
    <property type="match status" value="1"/>
</dbReference>
<evidence type="ECO:0000313" key="11">
    <source>
        <dbReference type="EMBL" id="TCC11528.1"/>
    </source>
</evidence>
<keyword evidence="8" id="KW-0046">Antibiotic resistance</keyword>
<evidence type="ECO:0000256" key="2">
    <source>
        <dbReference type="ARBA" id="ARBA00022448"/>
    </source>
</evidence>
<dbReference type="SMART" id="SM00382">
    <property type="entry name" value="AAA"/>
    <property type="match status" value="1"/>
</dbReference>
<dbReference type="EMBL" id="SJJZ01000001">
    <property type="protein sequence ID" value="TCC11528.1"/>
    <property type="molecule type" value="Genomic_DNA"/>
</dbReference>
<dbReference type="PROSITE" id="PS50893">
    <property type="entry name" value="ABC_TRANSPORTER_2"/>
    <property type="match status" value="1"/>
</dbReference>
<keyword evidence="3" id="KW-1003">Cell membrane</keyword>
<keyword evidence="4" id="KW-0547">Nucleotide-binding</keyword>
<sequence length="329" mass="34618">MTTTNQVAIEAVGLVKKYGSTTALAGVDLSVPTGTVLGVLGPNGAGKTTAVRILGTLLRPDSGHATVGGYDVVREAGKVRSIIGLTGQYASVDEDMSGRRNLIMIGRLLGYSRPQARAKADELLERFELVDAGDRIAKTYSGGMRRRLDLASSLVGNPSILYLDEPTTGLDPHARNGVWETVRNLVLDGTTVLLTTQYLEEADALADSIVVFDKGAVVANGRPAELKAQAGKQSLDVRPAEPAHLERVAAIVAESTGTRPSVDVVNTLVSVPVSDGSSMPVVVRRLDEAGIAVTELSLRLPSLDEVFLALTGHTAEEKKSDAVLEGASR</sequence>
<dbReference type="RefSeq" id="WP_131336257.1">
    <property type="nucleotide sequence ID" value="NZ_SJJZ01000001.1"/>
</dbReference>
<protein>
    <submittedName>
        <fullName evidence="11">ATP-binding cassette domain-containing protein</fullName>
    </submittedName>
</protein>
<evidence type="ECO:0000256" key="9">
    <source>
        <dbReference type="ARBA" id="ARBA00049985"/>
    </source>
</evidence>
<dbReference type="InterPro" id="IPR017871">
    <property type="entry name" value="ABC_transporter-like_CS"/>
</dbReference>
<evidence type="ECO:0000313" key="12">
    <source>
        <dbReference type="Proteomes" id="UP000292346"/>
    </source>
</evidence>
<evidence type="ECO:0000256" key="3">
    <source>
        <dbReference type="ARBA" id="ARBA00022475"/>
    </source>
</evidence>
<dbReference type="InterPro" id="IPR003593">
    <property type="entry name" value="AAA+_ATPase"/>
</dbReference>
<keyword evidence="12" id="KW-1185">Reference proteome</keyword>
<dbReference type="OrthoDB" id="9804819at2"/>
<evidence type="ECO:0000256" key="7">
    <source>
        <dbReference type="ARBA" id="ARBA00023136"/>
    </source>
</evidence>
<accession>A0A4R0HMJ7</accession>
<dbReference type="GO" id="GO:1900753">
    <property type="term" value="P:doxorubicin transport"/>
    <property type="evidence" value="ECO:0007669"/>
    <property type="project" value="InterPro"/>
</dbReference>
<dbReference type="GO" id="GO:0016887">
    <property type="term" value="F:ATP hydrolysis activity"/>
    <property type="evidence" value="ECO:0007669"/>
    <property type="project" value="InterPro"/>
</dbReference>
<dbReference type="SUPFAM" id="SSF52540">
    <property type="entry name" value="P-loop containing nucleoside triphosphate hydrolases"/>
    <property type="match status" value="1"/>
</dbReference>
<evidence type="ECO:0000256" key="6">
    <source>
        <dbReference type="ARBA" id="ARBA00022967"/>
    </source>
</evidence>
<reference evidence="11 12" key="1">
    <citation type="submission" date="2019-02" db="EMBL/GenBank/DDBJ databases">
        <title>Kribbella capetownensis sp. nov. and Kribbella speibonae sp. nov., isolated from soil.</title>
        <authorList>
            <person name="Curtis S.M."/>
            <person name="Norton I."/>
            <person name="Everest G.J."/>
            <person name="Meyers P.R."/>
        </authorList>
    </citation>
    <scope>NUCLEOTIDE SEQUENCE [LARGE SCALE GENOMIC DNA]</scope>
    <source>
        <strain evidence="11 12">KCTC 29219</strain>
    </source>
</reference>
<dbReference type="Gene3D" id="3.40.50.300">
    <property type="entry name" value="P-loop containing nucleotide triphosphate hydrolases"/>
    <property type="match status" value="1"/>
</dbReference>
<keyword evidence="2" id="KW-0813">Transport</keyword>
<evidence type="ECO:0000256" key="4">
    <source>
        <dbReference type="ARBA" id="ARBA00022741"/>
    </source>
</evidence>
<proteinExistence type="inferred from homology"/>
<dbReference type="PANTHER" id="PTHR42711">
    <property type="entry name" value="ABC TRANSPORTER ATP-BINDING PROTEIN"/>
    <property type="match status" value="1"/>
</dbReference>
<dbReference type="FunFam" id="3.40.50.300:FF:000589">
    <property type="entry name" value="ABC transporter, ATP-binding subunit"/>
    <property type="match status" value="1"/>
</dbReference>
<dbReference type="NCBIfam" id="TIGR01188">
    <property type="entry name" value="drrA"/>
    <property type="match status" value="1"/>
</dbReference>
<dbReference type="GO" id="GO:0005524">
    <property type="term" value="F:ATP binding"/>
    <property type="evidence" value="ECO:0007669"/>
    <property type="project" value="UniProtKB-KW"/>
</dbReference>
<dbReference type="PROSITE" id="PS00211">
    <property type="entry name" value="ABC_TRANSPORTER_1"/>
    <property type="match status" value="1"/>
</dbReference>
<dbReference type="AlphaFoldDB" id="A0A4R0HMJ7"/>
<gene>
    <name evidence="11" type="ORF">E0H45_09730</name>
</gene>
<keyword evidence="7" id="KW-0472">Membrane</keyword>
<dbReference type="GO" id="GO:0046677">
    <property type="term" value="P:response to antibiotic"/>
    <property type="evidence" value="ECO:0007669"/>
    <property type="project" value="UniProtKB-KW"/>
</dbReference>
<dbReference type="InterPro" id="IPR027417">
    <property type="entry name" value="P-loop_NTPase"/>
</dbReference>
<dbReference type="PANTHER" id="PTHR42711:SF19">
    <property type="entry name" value="DOXORUBICIN RESISTANCE ATP-BINDING PROTEIN DRRA"/>
    <property type="match status" value="1"/>
</dbReference>
<keyword evidence="6" id="KW-1278">Translocase</keyword>
<dbReference type="InterPro" id="IPR025302">
    <property type="entry name" value="DrrA1/2-like_C"/>
</dbReference>
<evidence type="ECO:0000256" key="5">
    <source>
        <dbReference type="ARBA" id="ARBA00022840"/>
    </source>
</evidence>
<organism evidence="11 12">
    <name type="scientific">Kribbella soli</name>
    <dbReference type="NCBI Taxonomy" id="1124743"/>
    <lineage>
        <taxon>Bacteria</taxon>
        <taxon>Bacillati</taxon>
        <taxon>Actinomycetota</taxon>
        <taxon>Actinomycetes</taxon>
        <taxon>Propionibacteriales</taxon>
        <taxon>Kribbellaceae</taxon>
        <taxon>Kribbella</taxon>
    </lineage>
</organism>
<dbReference type="Pfam" id="PF13732">
    <property type="entry name" value="DrrA1-3_C"/>
    <property type="match status" value="1"/>
</dbReference>
<dbReference type="InterPro" id="IPR003439">
    <property type="entry name" value="ABC_transporter-like_ATP-bd"/>
</dbReference>
<dbReference type="GO" id="GO:0005886">
    <property type="term" value="C:plasma membrane"/>
    <property type="evidence" value="ECO:0007669"/>
    <property type="project" value="UniProtKB-SubCell"/>
</dbReference>
<name>A0A4R0HMJ7_9ACTN</name>
<dbReference type="InterPro" id="IPR050763">
    <property type="entry name" value="ABC_transporter_ATP-binding"/>
</dbReference>